<comment type="catalytic activity">
    <reaction evidence="11">
        <text>L-aspartate + O2 = iminosuccinate + H2O2</text>
        <dbReference type="Rhea" id="RHEA:25876"/>
        <dbReference type="ChEBI" id="CHEBI:15379"/>
        <dbReference type="ChEBI" id="CHEBI:16240"/>
        <dbReference type="ChEBI" id="CHEBI:29991"/>
        <dbReference type="ChEBI" id="CHEBI:77875"/>
        <dbReference type="EC" id="1.4.3.16"/>
    </reaction>
    <physiologicalReaction direction="left-to-right" evidence="11">
        <dbReference type="Rhea" id="RHEA:25877"/>
    </physiologicalReaction>
</comment>
<keyword evidence="7" id="KW-0662">Pyridine nucleotide biosynthesis</keyword>
<dbReference type="Gene3D" id="3.50.50.60">
    <property type="entry name" value="FAD/NAD(P)-binding domain"/>
    <property type="match status" value="1"/>
</dbReference>
<keyword evidence="8" id="KW-0274">FAD</keyword>
<dbReference type="Pfam" id="PF00890">
    <property type="entry name" value="FAD_binding_2"/>
    <property type="match status" value="1"/>
</dbReference>
<dbReference type="UniPathway" id="UPA00253">
    <property type="reaction ID" value="UER00326"/>
</dbReference>
<evidence type="ECO:0000256" key="11">
    <source>
        <dbReference type="ARBA" id="ARBA00048305"/>
    </source>
</evidence>
<dbReference type="FunFam" id="3.90.700.10:FF:000002">
    <property type="entry name" value="L-aspartate oxidase"/>
    <property type="match status" value="1"/>
</dbReference>
<dbReference type="GO" id="GO:0033765">
    <property type="term" value="F:steroid dehydrogenase activity, acting on the CH-CH group of donors"/>
    <property type="evidence" value="ECO:0007669"/>
    <property type="project" value="UniProtKB-ARBA"/>
</dbReference>
<evidence type="ECO:0000256" key="2">
    <source>
        <dbReference type="ARBA" id="ARBA00004950"/>
    </source>
</evidence>
<dbReference type="RefSeq" id="WP_249328130.1">
    <property type="nucleotide sequence ID" value="NZ_CP060635.1"/>
</dbReference>
<dbReference type="NCBIfam" id="NF004820">
    <property type="entry name" value="PRK06175.1"/>
    <property type="match status" value="1"/>
</dbReference>
<keyword evidence="15" id="KW-1185">Reference proteome</keyword>
<dbReference type="InterPro" id="IPR036188">
    <property type="entry name" value="FAD/NAD-bd_sf"/>
</dbReference>
<reference evidence="14 15" key="1">
    <citation type="submission" date="2020-08" db="EMBL/GenBank/DDBJ databases">
        <authorList>
            <person name="Liu C."/>
            <person name="Sun Q."/>
        </authorList>
    </citation>
    <scope>NUCLEOTIDE SEQUENCE [LARGE SCALE GENOMIC DNA]</scope>
    <source>
        <strain evidence="14 15">NSJ-29</strain>
    </source>
</reference>
<evidence type="ECO:0000256" key="10">
    <source>
        <dbReference type="ARBA" id="ARBA00030386"/>
    </source>
</evidence>
<evidence type="ECO:0000256" key="6">
    <source>
        <dbReference type="ARBA" id="ARBA00022630"/>
    </source>
</evidence>
<dbReference type="EMBL" id="CP060635">
    <property type="protein sequence ID" value="QNM07137.1"/>
    <property type="molecule type" value="Genomic_DNA"/>
</dbReference>
<evidence type="ECO:0000256" key="7">
    <source>
        <dbReference type="ARBA" id="ARBA00022642"/>
    </source>
</evidence>
<comment type="pathway">
    <text evidence="2">Cofactor biosynthesis; NAD(+) biosynthesis; iminoaspartate from L-aspartate (oxidase route): step 1/1.</text>
</comment>
<evidence type="ECO:0000256" key="1">
    <source>
        <dbReference type="ARBA" id="ARBA00001974"/>
    </source>
</evidence>
<comment type="cofactor">
    <cofactor evidence="1">
        <name>FAD</name>
        <dbReference type="ChEBI" id="CHEBI:57692"/>
    </cofactor>
</comment>
<evidence type="ECO:0000256" key="5">
    <source>
        <dbReference type="ARBA" id="ARBA00021901"/>
    </source>
</evidence>
<proteinExistence type="inferred from homology"/>
<keyword evidence="12" id="KW-1133">Transmembrane helix</keyword>
<evidence type="ECO:0000313" key="15">
    <source>
        <dbReference type="Proteomes" id="UP000515860"/>
    </source>
</evidence>
<evidence type="ECO:0000256" key="3">
    <source>
        <dbReference type="ARBA" id="ARBA00008562"/>
    </source>
</evidence>
<dbReference type="InterPro" id="IPR003953">
    <property type="entry name" value="FAD-dep_OxRdtase_2_FAD-bd"/>
</dbReference>
<feature type="transmembrane region" description="Helical" evidence="12">
    <location>
        <begin position="7"/>
        <end position="25"/>
    </location>
</feature>
<feature type="domain" description="FAD-dependent oxidoreductase 2 FAD-binding" evidence="13">
    <location>
        <begin position="6"/>
        <end position="370"/>
    </location>
</feature>
<keyword evidence="12" id="KW-0472">Membrane</keyword>
<dbReference type="InterPro" id="IPR005288">
    <property type="entry name" value="NadB"/>
</dbReference>
<dbReference type="Proteomes" id="UP000515860">
    <property type="component" value="Chromosome"/>
</dbReference>
<comment type="similarity">
    <text evidence="3">Belongs to the FAD-dependent oxidoreductase 2 family. NadB subfamily.</text>
</comment>
<dbReference type="PRINTS" id="PR00368">
    <property type="entry name" value="FADPNR"/>
</dbReference>
<dbReference type="PANTHER" id="PTHR42716:SF2">
    <property type="entry name" value="L-ASPARTATE OXIDASE, CHLOROPLASTIC"/>
    <property type="match status" value="1"/>
</dbReference>
<sequence length="435" mass="48544">MKTQYDVIIVGTGAAGLFAALHLPLSSSVLMLTKDELENSDSYLAQGGICNLLNQEDFPCYYEDTLKAGRYENNPEAVTDMIRASNRIIRELLDYGVNFDRDSHGCLSYTREGGHSRPRILHHQDVTGKEIVTTLIDRVKERPNLTILEHTTMIDLLQDGSTCTGVVIRDGRGAAIPCCSKAVILATGGLGGLFQHSTNFPHISGDSFAIALRRGIHLENIHYIQIHPTVLYSRKPGRRFLITESVRGEGAKLLNEDQERFVDELLPRDVVAEAIRREMQAFGTDHVYLSFRDISVDEIMNHFPHIYQRCLEEGYDITKEPVPVTPAQHYLMGGIQADTCGRTSMDHLYAVGETACNGVHGANRLASNSLLESLVFSENAAELISQNIAVMKIPGPPPALFSYPDPDTWAEENRKLVLAEIQKEGKEFYERWCNI</sequence>
<dbReference type="KEGG" id="whj:H9Q79_09180"/>
<dbReference type="AlphaFoldDB" id="A0A7G9G8K5"/>
<protein>
    <recommendedName>
        <fullName evidence="5">L-aspartate oxidase</fullName>
        <ecNumber evidence="4">1.4.3.16</ecNumber>
    </recommendedName>
    <alternativeName>
        <fullName evidence="10">Quinolinate synthase B</fullName>
    </alternativeName>
</protein>
<dbReference type="SUPFAM" id="SSF51905">
    <property type="entry name" value="FAD/NAD(P)-binding domain"/>
    <property type="match status" value="1"/>
</dbReference>
<evidence type="ECO:0000259" key="13">
    <source>
        <dbReference type="Pfam" id="PF00890"/>
    </source>
</evidence>
<evidence type="ECO:0000256" key="9">
    <source>
        <dbReference type="ARBA" id="ARBA00023002"/>
    </source>
</evidence>
<evidence type="ECO:0000256" key="12">
    <source>
        <dbReference type="SAM" id="Phobius"/>
    </source>
</evidence>
<dbReference type="PANTHER" id="PTHR42716">
    <property type="entry name" value="L-ASPARTATE OXIDASE"/>
    <property type="match status" value="1"/>
</dbReference>
<keyword evidence="6" id="KW-0285">Flavoprotein</keyword>
<dbReference type="InterPro" id="IPR027477">
    <property type="entry name" value="Succ_DH/fumarate_Rdtase_cat_sf"/>
</dbReference>
<dbReference type="GO" id="GO:0034628">
    <property type="term" value="P:'de novo' NAD+ biosynthetic process from L-aspartate"/>
    <property type="evidence" value="ECO:0007669"/>
    <property type="project" value="TreeGrafter"/>
</dbReference>
<gene>
    <name evidence="14" type="ORF">H9Q79_09180</name>
</gene>
<evidence type="ECO:0000256" key="8">
    <source>
        <dbReference type="ARBA" id="ARBA00022827"/>
    </source>
</evidence>
<name>A0A7G9G8K5_9FIRM</name>
<dbReference type="Gene3D" id="3.90.700.10">
    <property type="entry name" value="Succinate dehydrogenase/fumarate reductase flavoprotein, catalytic domain"/>
    <property type="match status" value="1"/>
</dbReference>
<keyword evidence="9 14" id="KW-0560">Oxidoreductase</keyword>
<accession>A0A7G9G8K5</accession>
<dbReference type="SUPFAM" id="SSF56425">
    <property type="entry name" value="Succinate dehydrogenase/fumarate reductase flavoprotein, catalytic domain"/>
    <property type="match status" value="1"/>
</dbReference>
<keyword evidence="12" id="KW-0812">Transmembrane</keyword>
<dbReference type="EC" id="1.4.3.16" evidence="4"/>
<evidence type="ECO:0000256" key="4">
    <source>
        <dbReference type="ARBA" id="ARBA00012173"/>
    </source>
</evidence>
<dbReference type="GO" id="GO:0008734">
    <property type="term" value="F:L-aspartate oxidase activity"/>
    <property type="evidence" value="ECO:0007669"/>
    <property type="project" value="UniProtKB-EC"/>
</dbReference>
<evidence type="ECO:0000313" key="14">
    <source>
        <dbReference type="EMBL" id="QNM07137.1"/>
    </source>
</evidence>
<organism evidence="14 15">
    <name type="scientific">Wansuia hejianensis</name>
    <dbReference type="NCBI Taxonomy" id="2763667"/>
    <lineage>
        <taxon>Bacteria</taxon>
        <taxon>Bacillati</taxon>
        <taxon>Bacillota</taxon>
        <taxon>Clostridia</taxon>
        <taxon>Lachnospirales</taxon>
        <taxon>Lachnospiraceae</taxon>
        <taxon>Wansuia</taxon>
    </lineage>
</organism>